<accession>A0AAV2H326</accession>
<comment type="caution">
    <text evidence="10">The sequence shown here is derived from an EMBL/GenBank/DDBJ whole genome shotgun (WGS) entry which is preliminary data.</text>
</comment>
<evidence type="ECO:0000256" key="5">
    <source>
        <dbReference type="ARBA" id="ARBA00022553"/>
    </source>
</evidence>
<organism evidence="10 11">
    <name type="scientific">Lymnaea stagnalis</name>
    <name type="common">Great pond snail</name>
    <name type="synonym">Helix stagnalis</name>
    <dbReference type="NCBI Taxonomy" id="6523"/>
    <lineage>
        <taxon>Eukaryota</taxon>
        <taxon>Metazoa</taxon>
        <taxon>Spiralia</taxon>
        <taxon>Lophotrochozoa</taxon>
        <taxon>Mollusca</taxon>
        <taxon>Gastropoda</taxon>
        <taxon>Heterobranchia</taxon>
        <taxon>Euthyneura</taxon>
        <taxon>Panpulmonata</taxon>
        <taxon>Hygrophila</taxon>
        <taxon>Lymnaeoidea</taxon>
        <taxon>Lymnaeidae</taxon>
        <taxon>Lymnaea</taxon>
    </lineage>
</organism>
<feature type="compositionally biased region" description="Low complexity" evidence="7">
    <location>
        <begin position="304"/>
        <end position="314"/>
    </location>
</feature>
<dbReference type="PROSITE" id="PS50003">
    <property type="entry name" value="PH_DOMAIN"/>
    <property type="match status" value="1"/>
</dbReference>
<dbReference type="Gene3D" id="2.30.29.30">
    <property type="entry name" value="Pleckstrin-homology domain (PH domain)/Phosphotyrosine-binding domain (PTB)"/>
    <property type="match status" value="1"/>
</dbReference>
<feature type="compositionally biased region" description="Pro residues" evidence="7">
    <location>
        <begin position="342"/>
        <end position="374"/>
    </location>
</feature>
<keyword evidence="4" id="KW-0963">Cytoplasm</keyword>
<feature type="domain" description="PH" evidence="9">
    <location>
        <begin position="107"/>
        <end position="212"/>
    </location>
</feature>
<evidence type="ECO:0000259" key="9">
    <source>
        <dbReference type="PROSITE" id="PS50003"/>
    </source>
</evidence>
<feature type="domain" description="SH3" evidence="8">
    <location>
        <begin position="396"/>
        <end position="457"/>
    </location>
</feature>
<dbReference type="PROSITE" id="PS50002">
    <property type="entry name" value="SH3"/>
    <property type="match status" value="1"/>
</dbReference>
<dbReference type="Gene3D" id="2.30.30.40">
    <property type="entry name" value="SH3 Domains"/>
    <property type="match status" value="1"/>
</dbReference>
<dbReference type="Pfam" id="PF00169">
    <property type="entry name" value="PH"/>
    <property type="match status" value="1"/>
</dbReference>
<feature type="region of interest" description="Disordered" evidence="7">
    <location>
        <begin position="54"/>
        <end position="99"/>
    </location>
</feature>
<dbReference type="InterPro" id="IPR036028">
    <property type="entry name" value="SH3-like_dom_sf"/>
</dbReference>
<dbReference type="InterPro" id="IPR001849">
    <property type="entry name" value="PH_domain"/>
</dbReference>
<keyword evidence="3 6" id="KW-0728">SH3 domain</keyword>
<keyword evidence="11" id="KW-1185">Reference proteome</keyword>
<dbReference type="AlphaFoldDB" id="A0AAV2H326"/>
<evidence type="ECO:0000256" key="3">
    <source>
        <dbReference type="ARBA" id="ARBA00022443"/>
    </source>
</evidence>
<dbReference type="Gene3D" id="6.10.250.220">
    <property type="match status" value="1"/>
</dbReference>
<proteinExistence type="inferred from homology"/>
<evidence type="ECO:0000256" key="4">
    <source>
        <dbReference type="ARBA" id="ARBA00022490"/>
    </source>
</evidence>
<dbReference type="InterPro" id="IPR037781">
    <property type="entry name" value="SKAP_fam"/>
</dbReference>
<keyword evidence="5" id="KW-0597">Phosphoprotein</keyword>
<dbReference type="PANTHER" id="PTHR15129">
    <property type="entry name" value="SRC-ASSOCIATED ADAPTOR PROTEIN"/>
    <property type="match status" value="1"/>
</dbReference>
<name>A0AAV2H326_LYMST</name>
<sequence length="460" mass="50554">MSSYHYAVRRFLSEVNKFINGTLRSESLSKPAQKERDKIIDLLLRLYADYDSLSPSGDEGSASSTRDTVANTPAADESRNTTESNQASEEDNYSDNIPDTTIKALNNPVKIGYLEKKANLLGVGALVTWKKCYCVLHKNILYSFKKPDAKKQDSAIFITGYEFREAPQLLKDASKKDGCFELVCPGKKSYQFLASSKEDLQAWKDAILATNNHTADSTDGTDENHIDDIYEEFTEPVANKKPAIATEDQDEIYDDAATDAPSKVTANLSPVTPKERLPPVPPEAEDDDLIYEAVSEMQAPPPVSSMSPSIKKPVPSSPTPPPPRSQDLPPVPSTPRSGSIAPPLPSPPADAVIPPPLPSRNAPLPPPPKEPLPEIPKAKGKTSPALAKMTHPPSEDFENMFYSRWKCDGSSTHELSFNRGEIIHVISRDFEEDNWWVGELGGKIGLVPKTFLTPAYELVH</sequence>
<evidence type="ECO:0000259" key="8">
    <source>
        <dbReference type="PROSITE" id="PS50002"/>
    </source>
</evidence>
<gene>
    <name evidence="10" type="ORF">GSLYS_00000796001</name>
</gene>
<comment type="similarity">
    <text evidence="2">Belongs to the SKAP family.</text>
</comment>
<evidence type="ECO:0000256" key="2">
    <source>
        <dbReference type="ARBA" id="ARBA00005864"/>
    </source>
</evidence>
<reference evidence="10 11" key="1">
    <citation type="submission" date="2024-04" db="EMBL/GenBank/DDBJ databases">
        <authorList>
            <consortium name="Genoscope - CEA"/>
            <person name="William W."/>
        </authorList>
    </citation>
    <scope>NUCLEOTIDE SEQUENCE [LARGE SCALE GENOMIC DNA]</scope>
</reference>
<evidence type="ECO:0000313" key="10">
    <source>
        <dbReference type="EMBL" id="CAL1526619.1"/>
    </source>
</evidence>
<dbReference type="EMBL" id="CAXITT010000007">
    <property type="protein sequence ID" value="CAL1526619.1"/>
    <property type="molecule type" value="Genomic_DNA"/>
</dbReference>
<comment type="subcellular location">
    <subcellularLocation>
        <location evidence="1">Cytoplasm</location>
    </subcellularLocation>
</comment>
<dbReference type="SMART" id="SM00233">
    <property type="entry name" value="PH"/>
    <property type="match status" value="1"/>
</dbReference>
<feature type="compositionally biased region" description="Polar residues" evidence="7">
    <location>
        <begin position="61"/>
        <end position="71"/>
    </location>
</feature>
<dbReference type="SMART" id="SM00326">
    <property type="entry name" value="SH3"/>
    <property type="match status" value="1"/>
</dbReference>
<dbReference type="Proteomes" id="UP001497497">
    <property type="component" value="Unassembled WGS sequence"/>
</dbReference>
<dbReference type="InterPro" id="IPR001452">
    <property type="entry name" value="SH3_domain"/>
</dbReference>
<dbReference type="PANTHER" id="PTHR15129:SF0">
    <property type="entry name" value="SH3 DOMAIN-CONTAINING PROTEIN"/>
    <property type="match status" value="1"/>
</dbReference>
<evidence type="ECO:0000256" key="7">
    <source>
        <dbReference type="SAM" id="MobiDB-lite"/>
    </source>
</evidence>
<dbReference type="SUPFAM" id="SSF50729">
    <property type="entry name" value="PH domain-like"/>
    <property type="match status" value="1"/>
</dbReference>
<dbReference type="SUPFAM" id="SSF50044">
    <property type="entry name" value="SH3-domain"/>
    <property type="match status" value="1"/>
</dbReference>
<feature type="region of interest" description="Disordered" evidence="7">
    <location>
        <begin position="263"/>
        <end position="284"/>
    </location>
</feature>
<evidence type="ECO:0000313" key="11">
    <source>
        <dbReference type="Proteomes" id="UP001497497"/>
    </source>
</evidence>
<feature type="compositionally biased region" description="Pro residues" evidence="7">
    <location>
        <begin position="315"/>
        <end position="333"/>
    </location>
</feature>
<dbReference type="GO" id="GO:0005886">
    <property type="term" value="C:plasma membrane"/>
    <property type="evidence" value="ECO:0007669"/>
    <property type="project" value="TreeGrafter"/>
</dbReference>
<feature type="region of interest" description="Disordered" evidence="7">
    <location>
        <begin position="299"/>
        <end position="388"/>
    </location>
</feature>
<dbReference type="InterPro" id="IPR011993">
    <property type="entry name" value="PH-like_dom_sf"/>
</dbReference>
<protein>
    <submittedName>
        <fullName evidence="10">Uncharacterized protein</fullName>
    </submittedName>
</protein>
<evidence type="ECO:0000256" key="6">
    <source>
        <dbReference type="PROSITE-ProRule" id="PRU00192"/>
    </source>
</evidence>
<dbReference type="GO" id="GO:0005737">
    <property type="term" value="C:cytoplasm"/>
    <property type="evidence" value="ECO:0007669"/>
    <property type="project" value="UniProtKB-SubCell"/>
</dbReference>
<evidence type="ECO:0000256" key="1">
    <source>
        <dbReference type="ARBA" id="ARBA00004496"/>
    </source>
</evidence>
<dbReference type="Pfam" id="PF07653">
    <property type="entry name" value="SH3_2"/>
    <property type="match status" value="1"/>
</dbReference>